<evidence type="ECO:0000313" key="3">
    <source>
        <dbReference type="Proteomes" id="UP001469553"/>
    </source>
</evidence>
<feature type="compositionally biased region" description="Polar residues" evidence="1">
    <location>
        <begin position="19"/>
        <end position="41"/>
    </location>
</feature>
<evidence type="ECO:0000256" key="1">
    <source>
        <dbReference type="SAM" id="MobiDB-lite"/>
    </source>
</evidence>
<reference evidence="2 3" key="1">
    <citation type="submission" date="2021-06" db="EMBL/GenBank/DDBJ databases">
        <authorList>
            <person name="Palmer J.M."/>
        </authorList>
    </citation>
    <scope>NUCLEOTIDE SEQUENCE [LARGE SCALE GENOMIC DNA]</scope>
    <source>
        <strain evidence="2 3">AS_MEX2019</strain>
        <tissue evidence="2">Muscle</tissue>
    </source>
</reference>
<evidence type="ECO:0000313" key="2">
    <source>
        <dbReference type="EMBL" id="MEQ2291949.1"/>
    </source>
</evidence>
<accession>A0ABV0YE63</accession>
<protein>
    <submittedName>
        <fullName evidence="2">Uncharacterized protein</fullName>
    </submittedName>
</protein>
<gene>
    <name evidence="2" type="ORF">AMECASPLE_018065</name>
</gene>
<keyword evidence="3" id="KW-1185">Reference proteome</keyword>
<dbReference type="EMBL" id="JAHRIP010029600">
    <property type="protein sequence ID" value="MEQ2291949.1"/>
    <property type="molecule type" value="Genomic_DNA"/>
</dbReference>
<comment type="caution">
    <text evidence="2">The sequence shown here is derived from an EMBL/GenBank/DDBJ whole genome shotgun (WGS) entry which is preliminary data.</text>
</comment>
<name>A0ABV0YE63_9TELE</name>
<dbReference type="Proteomes" id="UP001469553">
    <property type="component" value="Unassembled WGS sequence"/>
</dbReference>
<organism evidence="2 3">
    <name type="scientific">Ameca splendens</name>
    <dbReference type="NCBI Taxonomy" id="208324"/>
    <lineage>
        <taxon>Eukaryota</taxon>
        <taxon>Metazoa</taxon>
        <taxon>Chordata</taxon>
        <taxon>Craniata</taxon>
        <taxon>Vertebrata</taxon>
        <taxon>Euteleostomi</taxon>
        <taxon>Actinopterygii</taxon>
        <taxon>Neopterygii</taxon>
        <taxon>Teleostei</taxon>
        <taxon>Neoteleostei</taxon>
        <taxon>Acanthomorphata</taxon>
        <taxon>Ovalentaria</taxon>
        <taxon>Atherinomorphae</taxon>
        <taxon>Cyprinodontiformes</taxon>
        <taxon>Goodeidae</taxon>
        <taxon>Ameca</taxon>
    </lineage>
</organism>
<sequence>MSFCAVCSQHNPEQELQRSRSAPQGDSSAAHQATPYPSTSAAHPESWREGKGATTMPDAGTRCAKAATDRKQLVLPPGSAKQEASDSTGAQETHKGWCGDKVTCWKVNRQVSEWIMMVRSPSCRFQEGSWRSIQEI</sequence>
<feature type="region of interest" description="Disordered" evidence="1">
    <location>
        <begin position="1"/>
        <end position="95"/>
    </location>
</feature>
<proteinExistence type="predicted"/>